<reference evidence="1" key="1">
    <citation type="submission" date="2016-08" db="EMBL/GenBank/DDBJ databases">
        <authorList>
            <person name="Ngugi D.K."/>
            <person name="Miyake S."/>
            <person name="Stingl U."/>
        </authorList>
    </citation>
    <scope>NUCLEOTIDE SEQUENCE</scope>
    <source>
        <strain evidence="1">SCG-B11WGA-EpuloA1</strain>
    </source>
</reference>
<organism evidence="1 2">
    <name type="scientific">Candidatus Epulonipiscium fishelsonii</name>
    <dbReference type="NCBI Taxonomy" id="77094"/>
    <lineage>
        <taxon>Bacteria</taxon>
        <taxon>Bacillati</taxon>
        <taxon>Bacillota</taxon>
        <taxon>Clostridia</taxon>
        <taxon>Lachnospirales</taxon>
        <taxon>Lachnospiraceae</taxon>
        <taxon>Candidatus Epulonipiscium</taxon>
    </lineage>
</organism>
<gene>
    <name evidence="1" type="ORF">AN396_09425</name>
</gene>
<comment type="caution">
    <text evidence="1">The sequence shown here is derived from an EMBL/GenBank/DDBJ whole genome shotgun (WGS) entry which is preliminary data.</text>
</comment>
<evidence type="ECO:0000313" key="2">
    <source>
        <dbReference type="Proteomes" id="UP000188605"/>
    </source>
</evidence>
<keyword evidence="2" id="KW-1185">Reference proteome</keyword>
<dbReference type="Proteomes" id="UP000188605">
    <property type="component" value="Unassembled WGS sequence"/>
</dbReference>
<name>A0ACC8XA02_9FIRM</name>
<protein>
    <submittedName>
        <fullName evidence="1">Uncharacterized protein</fullName>
    </submittedName>
</protein>
<accession>A0ACC8XA02</accession>
<dbReference type="EMBL" id="LJDB01000073">
    <property type="protein sequence ID" value="ONI39082.1"/>
    <property type="molecule type" value="Genomic_DNA"/>
</dbReference>
<evidence type="ECO:0000313" key="1">
    <source>
        <dbReference type="EMBL" id="ONI39082.1"/>
    </source>
</evidence>
<sequence>MNTQGNFVTINETEYYKITNSQNLSPFFIQVASSSDIWIFLSSSGGITAGRKNSSNNIFPYTTNDRLNMDYDTGSKTIVKVNNKIWLPFEQFGTTKYDITRNIYKSCYSNSIILEEVNNDLQLSYSCKYETSEKYGIIKTSKIVNLSEEPQNIDILDGLMNLLPYGVNSILQNNSSTLVDAYKASELEDGTLGVYSLTTTINDTPNPIEMLKANIVYNTLPVSNVYLNPDIISRFINNQSLDISKETYGTKCGYFIILNDFKLDSFKEWSFVLDVGYDHSKIAETLNFIKKGDFSSIFEDIKKGTDDIINIVDKADGIQETGDKVACAAHYVNTLYNVMRGGIFENAYSFNYNDFCKFVAIKNNRALEVTNLLKDCKTIMELKEISKQNPVLHRLALEYLPLTFSRRHGDPSRPWNKFNIDIKDEQGNKKISYEGNWRDIFQNWEALGLSYPEYYENMVAKFVNASTIDGYNPYRITTLGIDWEKPDPEDPFSGIGYWGDHQIIYLLRLLEGLNNHFPETLKSLMNKEVFSYANVPYIIKSYDEILKNPKKTIIFDFDKDEIIEKLVTKIGTDAKLLLDSNEEVVTVSLAEKLLVTALCKISNLLVGGGIWMNTERPEWNDANNGIVGIGLSMITVYHLNSYLQFIEKLFKDKEYKISSNVVEWLKATTIALHKYENNYKGHEKALLDELGQIFSDYRRQIYDNGLKPKKALTSKEILEWIETAKKAIEYTINENKGDIFVTYNLINKDFSVTPMRDMLEGQSAIIGSKYLNTNETLKLINNMNKTLYNENIKAHTLYPINMTKRFLSKNQLQINVDEIDGIILKDINGNLHFNSDINTEETLIKKCIEKNISPEITKSLTDEFERIFAHNKFNGRSEVFYKFEGIGCVYWHQNAKFALAVLETVQRAFENGEDITDLYNEYHKILQGFIFRKSPIECNAIPIEPYSHSSFNGKSEQPGMTGQVKESVIMRRGELGVKILNGTISFNPIFLLESEFDCNGEINFTIYGVKVKYIKSQDKNMKILFNDGTVIVSDNFVIDHKLSKNIFERNSNISLIEITY</sequence>
<proteinExistence type="predicted"/>